<dbReference type="FunFam" id="2.60.40.60:FF:000002">
    <property type="entry name" value="Protocadherin alpha 2"/>
    <property type="match status" value="1"/>
</dbReference>
<dbReference type="FunFam" id="2.60.40.60:FF:000092">
    <property type="entry name" value="Protocadherin 8"/>
    <property type="match status" value="1"/>
</dbReference>
<evidence type="ECO:0000256" key="8">
    <source>
        <dbReference type="ARBA" id="ARBA00022989"/>
    </source>
</evidence>
<dbReference type="OMA" id="CFINIKS"/>
<dbReference type="Pfam" id="PF08266">
    <property type="entry name" value="Cadherin_2"/>
    <property type="match status" value="1"/>
</dbReference>
<feature type="domain" description="Cadherin" evidence="13">
    <location>
        <begin position="27"/>
        <end position="133"/>
    </location>
</feature>
<dbReference type="FunFam" id="2.60.40.60:FF:000007">
    <property type="entry name" value="Protocadherin alpha 2"/>
    <property type="match status" value="1"/>
</dbReference>
<dbReference type="FunFam" id="2.60.40.60:FF:000004">
    <property type="entry name" value="Protocadherin 1 gamma 2"/>
    <property type="match status" value="1"/>
</dbReference>
<dbReference type="GO" id="GO:0005509">
    <property type="term" value="F:calcium ion binding"/>
    <property type="evidence" value="ECO:0007669"/>
    <property type="project" value="UniProtKB-UniRule"/>
</dbReference>
<dbReference type="PROSITE" id="PS50268">
    <property type="entry name" value="CADHERIN_2"/>
    <property type="match status" value="6"/>
</dbReference>
<evidence type="ECO:0000256" key="7">
    <source>
        <dbReference type="ARBA" id="ARBA00022889"/>
    </source>
</evidence>
<evidence type="ECO:0000256" key="2">
    <source>
        <dbReference type="ARBA" id="ARBA00022475"/>
    </source>
</evidence>
<dbReference type="InterPro" id="IPR013164">
    <property type="entry name" value="Cadherin_N"/>
</dbReference>
<sequence length="851" mass="96398">MTCQQYTHFVFILLPVLCLSVDIIYHVKEEKSSNTFVGDIAKDARLHDSGHQDNHRVITFTQIVGRLTTSQLFNVTQGGKLFTTQRLDAESLCTYNSDCFRIIKVVVHRMKTFMKILKIKVIIEDINDHKPQFPSEMIDLMFSETDGKGTTKSIPNAIDKDVGVQNSQIMYRLEKTIDLPFSLSVSKRLDGTAKLDLVLVGKLDRESKDLYNVEIIATDEGFHPMHSKLKVQITIMDANDNLPSFTQSIYNISIRKIHQNNKPIVTLSATDQDSGKNGQITYHFSPKTYDIAKNHFQLNSTTGEVTLHEKFHFDDKLSYKIFVEATDKGSPALSSLAILQLNIINQENNPPLIDVDFILRSSENETTVAEDVDAGSFIAYVIVTDDDFDNNGKVTCKLQHEKFKLVKLQENEYKIIVQKRVDREVKEKHAVTITCEDKGIPPLRTHKNMLIAVLDVNDVKPQFTKKIFNFLTYENEKPNFPIGFINASDPDLGDGGRLTYSLIPGKTKYNLPFHITDYGFISTSKTLDREQQNTYEFLVFVKDNGIPSLNNTANVIVKVLDENDNAPYFTFPSVNPFRLDVHYHPQSKNDITILRASDRDSKKNAFLKYEILSGNNKQLFTVNPYTGVLTFSRTVYQNDAGSYQLEFAVKDSGTPVRSATTSVSLTLTVSNKTSLMSTAVQSQSDNTIDVTFLVIIVAVTVIVSVAIVIAITLCIVRCNNVRNSSVRRTEDKQTYQSRNEIGQLIYQTNSPVVLKGNQEEIIHRNTSSMRSQNQFCPEEGLEKEWQTTAMIRALPPNTQYSQPVRVTSYGEHEEQNVVLAPSFLNDTLLTDMDSRCDWTERNLGLYEEIPR</sequence>
<dbReference type="PROSITE" id="PS00232">
    <property type="entry name" value="CADHERIN_1"/>
    <property type="match status" value="2"/>
</dbReference>
<dbReference type="PANTHER" id="PTHR24028:SF146">
    <property type="entry name" value="CADHERIN 96CB, ISOFORM D-RELATED"/>
    <property type="match status" value="1"/>
</dbReference>
<evidence type="ECO:0000256" key="1">
    <source>
        <dbReference type="ARBA" id="ARBA00004251"/>
    </source>
</evidence>
<feature type="domain" description="Cadherin" evidence="13">
    <location>
        <begin position="360"/>
        <end position="463"/>
    </location>
</feature>
<feature type="domain" description="Cadherin" evidence="13">
    <location>
        <begin position="134"/>
        <end position="245"/>
    </location>
</feature>
<feature type="domain" description="Cadherin" evidence="13">
    <location>
        <begin position="464"/>
        <end position="569"/>
    </location>
</feature>
<evidence type="ECO:0000256" key="11">
    <source>
        <dbReference type="PROSITE-ProRule" id="PRU00043"/>
    </source>
</evidence>
<dbReference type="FunFam" id="2.60.40.60:FF:000020">
    <property type="entry name" value="Dachsous cadherin-related 1b"/>
    <property type="match status" value="1"/>
</dbReference>
<organism evidence="14">
    <name type="scientific">Octopus bimaculoides</name>
    <name type="common">California two-spotted octopus</name>
    <dbReference type="NCBI Taxonomy" id="37653"/>
    <lineage>
        <taxon>Eukaryota</taxon>
        <taxon>Metazoa</taxon>
        <taxon>Spiralia</taxon>
        <taxon>Lophotrochozoa</taxon>
        <taxon>Mollusca</taxon>
        <taxon>Cephalopoda</taxon>
        <taxon>Coleoidea</taxon>
        <taxon>Octopodiformes</taxon>
        <taxon>Octopoda</taxon>
        <taxon>Incirrata</taxon>
        <taxon>Octopodidae</taxon>
        <taxon>Octopus</taxon>
    </lineage>
</organism>
<proteinExistence type="predicted"/>
<dbReference type="InterPro" id="IPR002126">
    <property type="entry name" value="Cadherin-like_dom"/>
</dbReference>
<gene>
    <name evidence="14" type="ORF">OCBIM_22021753mg</name>
</gene>
<keyword evidence="8 12" id="KW-1133">Transmembrane helix</keyword>
<dbReference type="SUPFAM" id="SSF49313">
    <property type="entry name" value="Cadherin-like"/>
    <property type="match status" value="5"/>
</dbReference>
<dbReference type="GO" id="GO:0007156">
    <property type="term" value="P:homophilic cell adhesion via plasma membrane adhesion molecules"/>
    <property type="evidence" value="ECO:0007669"/>
    <property type="project" value="InterPro"/>
</dbReference>
<evidence type="ECO:0000256" key="4">
    <source>
        <dbReference type="ARBA" id="ARBA00022729"/>
    </source>
</evidence>
<dbReference type="InterPro" id="IPR015919">
    <property type="entry name" value="Cadherin-like_sf"/>
</dbReference>
<dbReference type="InterPro" id="IPR050174">
    <property type="entry name" value="Protocadherin/Cadherin-CA"/>
</dbReference>
<dbReference type="PRINTS" id="PR00205">
    <property type="entry name" value="CADHERIN"/>
</dbReference>
<keyword evidence="2" id="KW-1003">Cell membrane</keyword>
<reference evidence="14" key="1">
    <citation type="submission" date="2015-07" db="EMBL/GenBank/DDBJ databases">
        <title>MeaNS - Measles Nucleotide Surveillance Program.</title>
        <authorList>
            <person name="Tran T."/>
            <person name="Druce J."/>
        </authorList>
    </citation>
    <scope>NUCLEOTIDE SEQUENCE</scope>
    <source>
        <strain evidence="14">UCB-OBI-ISO-001</strain>
        <tissue evidence="14">Gonad</tissue>
    </source>
</reference>
<feature type="transmembrane region" description="Helical" evidence="12">
    <location>
        <begin position="7"/>
        <end position="27"/>
    </location>
</feature>
<comment type="subcellular location">
    <subcellularLocation>
        <location evidence="1">Cell membrane</location>
        <topology evidence="1">Single-pass type I membrane protein</topology>
    </subcellularLocation>
</comment>
<evidence type="ECO:0000256" key="10">
    <source>
        <dbReference type="ARBA" id="ARBA00023180"/>
    </source>
</evidence>
<feature type="domain" description="Cadherin" evidence="13">
    <location>
        <begin position="246"/>
        <end position="353"/>
    </location>
</feature>
<evidence type="ECO:0000256" key="12">
    <source>
        <dbReference type="SAM" id="Phobius"/>
    </source>
</evidence>
<dbReference type="InterPro" id="IPR020894">
    <property type="entry name" value="Cadherin_CS"/>
</dbReference>
<keyword evidence="3 12" id="KW-0812">Transmembrane</keyword>
<keyword evidence="5" id="KW-0677">Repeat</keyword>
<dbReference type="GO" id="GO:0005886">
    <property type="term" value="C:plasma membrane"/>
    <property type="evidence" value="ECO:0007669"/>
    <property type="project" value="UniProtKB-SubCell"/>
</dbReference>
<dbReference type="CDD" id="cd11304">
    <property type="entry name" value="Cadherin_repeat"/>
    <property type="match status" value="6"/>
</dbReference>
<dbReference type="Pfam" id="PF00028">
    <property type="entry name" value="Cadherin"/>
    <property type="match status" value="5"/>
</dbReference>
<evidence type="ECO:0000256" key="5">
    <source>
        <dbReference type="ARBA" id="ARBA00022737"/>
    </source>
</evidence>
<keyword evidence="4" id="KW-0732">Signal</keyword>
<keyword evidence="10" id="KW-0325">Glycoprotein</keyword>
<dbReference type="PANTHER" id="PTHR24028">
    <property type="entry name" value="CADHERIN-87A"/>
    <property type="match status" value="1"/>
</dbReference>
<protein>
    <recommendedName>
        <fullName evidence="13">Cadherin domain-containing protein</fullName>
    </recommendedName>
</protein>
<dbReference type="SMART" id="SM00112">
    <property type="entry name" value="CA"/>
    <property type="match status" value="5"/>
</dbReference>
<dbReference type="AlphaFoldDB" id="A0A0L8H787"/>
<dbReference type="Gene3D" id="2.60.40.60">
    <property type="entry name" value="Cadherins"/>
    <property type="match status" value="6"/>
</dbReference>
<keyword evidence="6 11" id="KW-0106">Calcium</keyword>
<feature type="transmembrane region" description="Helical" evidence="12">
    <location>
        <begin position="692"/>
        <end position="718"/>
    </location>
</feature>
<keyword evidence="7" id="KW-0130">Cell adhesion</keyword>
<feature type="domain" description="Cadherin" evidence="13">
    <location>
        <begin position="591"/>
        <end position="680"/>
    </location>
</feature>
<dbReference type="KEGG" id="obi:106872617"/>
<dbReference type="OrthoDB" id="6252479at2759"/>
<evidence type="ECO:0000256" key="9">
    <source>
        <dbReference type="ARBA" id="ARBA00023136"/>
    </source>
</evidence>
<evidence type="ECO:0000313" key="14">
    <source>
        <dbReference type="EMBL" id="KOF84620.1"/>
    </source>
</evidence>
<dbReference type="EMBL" id="KQ419094">
    <property type="protein sequence ID" value="KOF84622.1"/>
    <property type="molecule type" value="Genomic_DNA"/>
</dbReference>
<name>A0A0L8H787_OCTBM</name>
<evidence type="ECO:0000256" key="3">
    <source>
        <dbReference type="ARBA" id="ARBA00022692"/>
    </source>
</evidence>
<keyword evidence="9 12" id="KW-0472">Membrane</keyword>
<evidence type="ECO:0000256" key="6">
    <source>
        <dbReference type="ARBA" id="ARBA00022837"/>
    </source>
</evidence>
<evidence type="ECO:0000259" key="13">
    <source>
        <dbReference type="PROSITE" id="PS50268"/>
    </source>
</evidence>
<dbReference type="EMBL" id="KQ419094">
    <property type="protein sequence ID" value="KOF84620.1"/>
    <property type="molecule type" value="Genomic_DNA"/>
</dbReference>
<accession>A0A0L8H787</accession>